<dbReference type="InterPro" id="IPR010730">
    <property type="entry name" value="HET"/>
</dbReference>
<gene>
    <name evidence="4" type="ORF">DM02DRAFT_677503</name>
</gene>
<reference evidence="4 5" key="1">
    <citation type="journal article" date="2018" name="Sci. Rep.">
        <title>Comparative genomics provides insights into the lifestyle and reveals functional heterogeneity of dark septate endophytic fungi.</title>
        <authorList>
            <person name="Knapp D.G."/>
            <person name="Nemeth J.B."/>
            <person name="Barry K."/>
            <person name="Hainaut M."/>
            <person name="Henrissat B."/>
            <person name="Johnson J."/>
            <person name="Kuo A."/>
            <person name="Lim J.H.P."/>
            <person name="Lipzen A."/>
            <person name="Nolan M."/>
            <person name="Ohm R.A."/>
            <person name="Tamas L."/>
            <person name="Grigoriev I.V."/>
            <person name="Spatafora J.W."/>
            <person name="Nagy L.G."/>
            <person name="Kovacs G.M."/>
        </authorList>
    </citation>
    <scope>NUCLEOTIDE SEQUENCE [LARGE SCALE GENOMIC DNA]</scope>
    <source>
        <strain evidence="4 5">DSE2036</strain>
    </source>
</reference>
<dbReference type="OrthoDB" id="2157530at2759"/>
<evidence type="ECO:0000313" key="4">
    <source>
        <dbReference type="EMBL" id="PVH92438.1"/>
    </source>
</evidence>
<dbReference type="PANTHER" id="PTHR24148:SF73">
    <property type="entry name" value="HET DOMAIN PROTEIN (AFU_ORTHOLOGUE AFUA_8G01020)"/>
    <property type="match status" value="1"/>
</dbReference>
<dbReference type="STRING" id="97972.A0A2V1D347"/>
<evidence type="ECO:0000259" key="3">
    <source>
        <dbReference type="Pfam" id="PF06985"/>
    </source>
</evidence>
<keyword evidence="2" id="KW-1133">Transmembrane helix</keyword>
<name>A0A2V1D347_9PLEO</name>
<evidence type="ECO:0000256" key="1">
    <source>
        <dbReference type="SAM" id="Coils"/>
    </source>
</evidence>
<keyword evidence="2" id="KW-0812">Transmembrane</keyword>
<dbReference type="AlphaFoldDB" id="A0A2V1D347"/>
<feature type="coiled-coil region" evidence="1">
    <location>
        <begin position="618"/>
        <end position="645"/>
    </location>
</feature>
<proteinExistence type="predicted"/>
<organism evidence="4 5">
    <name type="scientific">Periconia macrospinosa</name>
    <dbReference type="NCBI Taxonomy" id="97972"/>
    <lineage>
        <taxon>Eukaryota</taxon>
        <taxon>Fungi</taxon>
        <taxon>Dikarya</taxon>
        <taxon>Ascomycota</taxon>
        <taxon>Pezizomycotina</taxon>
        <taxon>Dothideomycetes</taxon>
        <taxon>Pleosporomycetidae</taxon>
        <taxon>Pleosporales</taxon>
        <taxon>Massarineae</taxon>
        <taxon>Periconiaceae</taxon>
        <taxon>Periconia</taxon>
    </lineage>
</organism>
<dbReference type="EMBL" id="KZ805683">
    <property type="protein sequence ID" value="PVH92438.1"/>
    <property type="molecule type" value="Genomic_DNA"/>
</dbReference>
<keyword evidence="5" id="KW-1185">Reference proteome</keyword>
<evidence type="ECO:0000256" key="2">
    <source>
        <dbReference type="SAM" id="Phobius"/>
    </source>
</evidence>
<feature type="domain" description="Heterokaryon incompatibility" evidence="3">
    <location>
        <begin position="71"/>
        <end position="245"/>
    </location>
</feature>
<dbReference type="Pfam" id="PF06985">
    <property type="entry name" value="HET"/>
    <property type="match status" value="1"/>
</dbReference>
<feature type="transmembrane region" description="Helical" evidence="2">
    <location>
        <begin position="591"/>
        <end position="613"/>
    </location>
</feature>
<keyword evidence="2" id="KW-0472">Membrane</keyword>
<accession>A0A2V1D347</accession>
<sequence length="721" mass="83394">MFRASTTETCTKVLYLRFYYTPLISIQEDVHFEYPIRLSSQQIRLLKLNHGREDTIHFSLHTRTLNNLPEYIALSYTWGNPDDTVSALCNGKTLNITRNLQDALWQLRESQETLIRRSIPRKGFTGPLYFWIDAVCINQNDTKEKNSQVKMMWDIYSRACLVVAWLGRQNQDSKSGLDLLHKVAMVAEYDMNTRDSSLKGLQDTRIPSFTAMGEFGLPNFCVKKWNPLFHILTQSWFTRVWIIQELVASKACVFLYGSDTIDASTLLRVGHAFDKNKFLSSLRNLDQNKHQAVNIASLASLKWTENKPDLLELLWSTHLFQATNPRDRVFALLNMAYDLDSQDISSLVDYRLHPHEVLKKTARLVIHKKMLEALPYAQACGDLYSLPSWAANWTASDYSYIPLIRSLPMAQPQDPVEGAKQLLRIEENDVLVLEAKVFDFIRKLVELPQAHVYDQRLTDMKQDPWLTHKTMNTKADDTRNLLRFHQDCWAEIRKMNHYPTGEDLPSLYWRAYFLDDKLELPDEMGHLFSENLGIMEVDMKILNQLSQLPTIYPWDRFHIIPSLVSITTWSLTKAIWKTTFPPNYIERISRLFLSIFVTFLVGLCIKNLSKILIINRTLRHARRSLQFLNKNLETLTTAHNKLTGRNFCITDAGHVGWVSRFAKEGDGVCVFRGSPTPFVIRRVGLCHNGTYRLRGDCYIHGLMGENLFMEAKAAKESVKLV</sequence>
<dbReference type="Proteomes" id="UP000244855">
    <property type="component" value="Unassembled WGS sequence"/>
</dbReference>
<dbReference type="Pfam" id="PF26639">
    <property type="entry name" value="Het-6_barrel"/>
    <property type="match status" value="1"/>
</dbReference>
<keyword evidence="1" id="KW-0175">Coiled coil</keyword>
<evidence type="ECO:0000313" key="5">
    <source>
        <dbReference type="Proteomes" id="UP000244855"/>
    </source>
</evidence>
<dbReference type="InterPro" id="IPR052895">
    <property type="entry name" value="HetReg/Transcr_Mod"/>
</dbReference>
<protein>
    <submittedName>
        <fullName evidence="4">HET-domain-containing protein</fullName>
    </submittedName>
</protein>
<dbReference type="PANTHER" id="PTHR24148">
    <property type="entry name" value="ANKYRIN REPEAT DOMAIN-CONTAINING PROTEIN 39 HOMOLOG-RELATED"/>
    <property type="match status" value="1"/>
</dbReference>